<evidence type="ECO:0000313" key="3">
    <source>
        <dbReference type="Proteomes" id="UP001281761"/>
    </source>
</evidence>
<evidence type="ECO:0000313" key="2">
    <source>
        <dbReference type="EMBL" id="KAK2941758.1"/>
    </source>
</evidence>
<keyword evidence="1" id="KW-1133">Transmembrane helix</keyword>
<evidence type="ECO:0000256" key="1">
    <source>
        <dbReference type="SAM" id="Phobius"/>
    </source>
</evidence>
<keyword evidence="1" id="KW-0812">Transmembrane</keyword>
<name>A0ABQ9WR02_9EUKA</name>
<accession>A0ABQ9WR02</accession>
<sequence length="168" mass="19080">MSRMEWRLCMMAIVEFIVNIVFVIIPELLQLSNENAQWKTAQNLQQPSSPSTSFPYASGTVLILCPFFANFFDALESDSSFYHLHKLQKCCGEHHDGLFDVNAPALSPYSALFVLFDFGSRRLVTFVMITSDNPLTVTTMLVVGQLIRFLIDNNDDHNKILHETNKGM</sequence>
<keyword evidence="1" id="KW-0472">Membrane</keyword>
<dbReference type="EMBL" id="JARBJD010000468">
    <property type="protein sequence ID" value="KAK2941758.1"/>
    <property type="molecule type" value="Genomic_DNA"/>
</dbReference>
<reference evidence="2 3" key="1">
    <citation type="journal article" date="2022" name="bioRxiv">
        <title>Genomics of Preaxostyla Flagellates Illuminates Evolutionary Transitions and the Path Towards Mitochondrial Loss.</title>
        <authorList>
            <person name="Novak L.V.F."/>
            <person name="Treitli S.C."/>
            <person name="Pyrih J."/>
            <person name="Halakuc P."/>
            <person name="Pipaliya S.V."/>
            <person name="Vacek V."/>
            <person name="Brzon O."/>
            <person name="Soukal P."/>
            <person name="Eme L."/>
            <person name="Dacks J.B."/>
            <person name="Karnkowska A."/>
            <person name="Elias M."/>
            <person name="Hampl V."/>
        </authorList>
    </citation>
    <scope>NUCLEOTIDE SEQUENCE [LARGE SCALE GENOMIC DNA]</scope>
    <source>
        <strain evidence="2">NAU3</strain>
        <tissue evidence="2">Gut</tissue>
    </source>
</reference>
<feature type="transmembrane region" description="Helical" evidence="1">
    <location>
        <begin position="53"/>
        <end position="72"/>
    </location>
</feature>
<gene>
    <name evidence="2" type="ORF">BLNAU_23339</name>
</gene>
<dbReference type="Proteomes" id="UP001281761">
    <property type="component" value="Unassembled WGS sequence"/>
</dbReference>
<comment type="caution">
    <text evidence="2">The sequence shown here is derived from an EMBL/GenBank/DDBJ whole genome shotgun (WGS) entry which is preliminary data.</text>
</comment>
<feature type="transmembrane region" description="Helical" evidence="1">
    <location>
        <begin position="12"/>
        <end position="33"/>
    </location>
</feature>
<proteinExistence type="predicted"/>
<keyword evidence="3" id="KW-1185">Reference proteome</keyword>
<protein>
    <submittedName>
        <fullName evidence="2">Uncharacterized protein</fullName>
    </submittedName>
</protein>
<organism evidence="2 3">
    <name type="scientific">Blattamonas nauphoetae</name>
    <dbReference type="NCBI Taxonomy" id="2049346"/>
    <lineage>
        <taxon>Eukaryota</taxon>
        <taxon>Metamonada</taxon>
        <taxon>Preaxostyla</taxon>
        <taxon>Oxymonadida</taxon>
        <taxon>Blattamonas</taxon>
    </lineage>
</organism>